<feature type="domain" description="VapC50 C-terminal" evidence="2">
    <location>
        <begin position="116"/>
        <end position="169"/>
    </location>
</feature>
<evidence type="ECO:0000313" key="4">
    <source>
        <dbReference type="Proteomes" id="UP000028547"/>
    </source>
</evidence>
<dbReference type="AlphaFoldDB" id="A0A084ST77"/>
<dbReference type="InterPro" id="IPR029060">
    <property type="entry name" value="PIN-like_dom_sf"/>
</dbReference>
<proteinExistence type="predicted"/>
<feature type="domain" description="PIN" evidence="1">
    <location>
        <begin position="4"/>
        <end position="99"/>
    </location>
</feature>
<dbReference type="SUPFAM" id="SSF88723">
    <property type="entry name" value="PIN domain-like"/>
    <property type="match status" value="1"/>
</dbReference>
<sequence length="173" mass="19415">MLFPFSLRDTLLWAAHAGFYQPYWSAQILEEMRRNLVRTGTTTTEQAHSLVAQMRKHFPDALVTGHEALVPAVHNHEGDRHVVAAALHAHAQVIVTSNLKHFRARDLPPNIEAQHPDEFLVNLFDLDPPGIVALLKHQASALRRPPMALPQLLNGLAKTVPEFVQLIREELGD</sequence>
<comment type="caution">
    <text evidence="3">The sequence shown here is derived from an EMBL/GenBank/DDBJ whole genome shotgun (WGS) entry which is preliminary data.</text>
</comment>
<evidence type="ECO:0000259" key="1">
    <source>
        <dbReference type="Pfam" id="PF13470"/>
    </source>
</evidence>
<gene>
    <name evidence="3" type="ORF">Q664_20585</name>
</gene>
<dbReference type="InterPro" id="IPR002716">
    <property type="entry name" value="PIN_dom"/>
</dbReference>
<dbReference type="InterPro" id="IPR058652">
    <property type="entry name" value="VapC50_C"/>
</dbReference>
<dbReference type="EMBL" id="JPMI01000135">
    <property type="protein sequence ID" value="KFA91662.1"/>
    <property type="molecule type" value="Genomic_DNA"/>
</dbReference>
<reference evidence="3 4" key="1">
    <citation type="submission" date="2014-07" db="EMBL/GenBank/DDBJ databases">
        <title>Draft Genome Sequence of Gephyronic Acid Producer, Cystobacter violaceus Strain Cb vi76.</title>
        <authorList>
            <person name="Stevens D.C."/>
            <person name="Young J."/>
            <person name="Carmichael R."/>
            <person name="Tan J."/>
            <person name="Taylor R.E."/>
        </authorList>
    </citation>
    <scope>NUCLEOTIDE SEQUENCE [LARGE SCALE GENOMIC DNA]</scope>
    <source>
        <strain evidence="3 4">Cb vi76</strain>
    </source>
</reference>
<name>A0A084ST77_9BACT</name>
<evidence type="ECO:0000259" key="2">
    <source>
        <dbReference type="Pfam" id="PF26343"/>
    </source>
</evidence>
<protein>
    <submittedName>
        <fullName evidence="3">Uncharacterized protein</fullName>
    </submittedName>
</protein>
<accession>A0A084ST77</accession>
<dbReference type="Pfam" id="PF26343">
    <property type="entry name" value="VapC50_C"/>
    <property type="match status" value="1"/>
</dbReference>
<evidence type="ECO:0000313" key="3">
    <source>
        <dbReference type="EMBL" id="KFA91662.1"/>
    </source>
</evidence>
<dbReference type="Proteomes" id="UP000028547">
    <property type="component" value="Unassembled WGS sequence"/>
</dbReference>
<dbReference type="Pfam" id="PF13470">
    <property type="entry name" value="PIN_3"/>
    <property type="match status" value="1"/>
</dbReference>
<organism evidence="3 4">
    <name type="scientific">Archangium violaceum Cb vi76</name>
    <dbReference type="NCBI Taxonomy" id="1406225"/>
    <lineage>
        <taxon>Bacteria</taxon>
        <taxon>Pseudomonadati</taxon>
        <taxon>Myxococcota</taxon>
        <taxon>Myxococcia</taxon>
        <taxon>Myxococcales</taxon>
        <taxon>Cystobacterineae</taxon>
        <taxon>Archangiaceae</taxon>
        <taxon>Archangium</taxon>
    </lineage>
</organism>